<dbReference type="OrthoDB" id="233478at2157"/>
<dbReference type="Gene3D" id="2.40.400.10">
    <property type="entry name" value="Acetoacetate decarboxylase-like"/>
    <property type="match status" value="1"/>
</dbReference>
<dbReference type="Proteomes" id="UP000198518">
    <property type="component" value="Unassembled WGS sequence"/>
</dbReference>
<dbReference type="PANTHER" id="PTHR39186">
    <property type="entry name" value="DUF2071 FAMILY PROTEIN"/>
    <property type="match status" value="1"/>
</dbReference>
<dbReference type="RefSeq" id="WP_089669708.1">
    <property type="nucleotide sequence ID" value="NZ_FOJA01000001.1"/>
</dbReference>
<dbReference type="PANTHER" id="PTHR39186:SF1">
    <property type="entry name" value="DUF2071 DOMAIN-CONTAINING PROTEIN"/>
    <property type="match status" value="1"/>
</dbReference>
<evidence type="ECO:0000313" key="2">
    <source>
        <dbReference type="Proteomes" id="UP000198518"/>
    </source>
</evidence>
<gene>
    <name evidence="1" type="ORF">SAMN04487945_2490</name>
</gene>
<proteinExistence type="predicted"/>
<accession>A0A1I0QCU1</accession>
<name>A0A1I0QCU1_9EURY</name>
<sequence>MDVLSMRWEDLLVASWPVDPAVVADRLPDALTVDTFEGDAYLSVVPFVMADVRPRGLPAAVGRTFGELNLRTYVTGDDQPGIYFFNLDATDPVGVRIARALFRLPYYDADMRVERGPDGVTFESERTHDGAPPLAFDATYRGGSDLARAEPGSLTAFLLERYRFFVAGRGDTVYRGEVDHAPWELADATVEFRENDLFAANGFDHPDGDPHLAYSPGVDVTAALPRRL</sequence>
<evidence type="ECO:0000313" key="1">
    <source>
        <dbReference type="EMBL" id="SEW24855.1"/>
    </source>
</evidence>
<dbReference type="EMBL" id="FOJA01000001">
    <property type="protein sequence ID" value="SEW24855.1"/>
    <property type="molecule type" value="Genomic_DNA"/>
</dbReference>
<reference evidence="1 2" key="1">
    <citation type="submission" date="2016-10" db="EMBL/GenBank/DDBJ databases">
        <authorList>
            <person name="de Groot N.N."/>
        </authorList>
    </citation>
    <scope>NUCLEOTIDE SEQUENCE [LARGE SCALE GENOMIC DNA]</scope>
    <source>
        <strain evidence="1 2">CGMCC 1.5337</strain>
    </source>
</reference>
<dbReference type="AlphaFoldDB" id="A0A1I0QCU1"/>
<dbReference type="InterPro" id="IPR018644">
    <property type="entry name" value="DUF2071"/>
</dbReference>
<dbReference type="Pfam" id="PF09844">
    <property type="entry name" value="DUF2071"/>
    <property type="match status" value="1"/>
</dbReference>
<evidence type="ECO:0008006" key="3">
    <source>
        <dbReference type="Google" id="ProtNLM"/>
    </source>
</evidence>
<dbReference type="SUPFAM" id="SSF160104">
    <property type="entry name" value="Acetoacetate decarboxylase-like"/>
    <property type="match status" value="1"/>
</dbReference>
<dbReference type="STRING" id="355548.SAMN04487945_2490"/>
<dbReference type="InterPro" id="IPR023375">
    <property type="entry name" value="ADC_dom_sf"/>
</dbReference>
<organism evidence="1 2">
    <name type="scientific">Halobacterium jilantaiense</name>
    <dbReference type="NCBI Taxonomy" id="355548"/>
    <lineage>
        <taxon>Archaea</taxon>
        <taxon>Methanobacteriati</taxon>
        <taxon>Methanobacteriota</taxon>
        <taxon>Stenosarchaea group</taxon>
        <taxon>Halobacteria</taxon>
        <taxon>Halobacteriales</taxon>
        <taxon>Halobacteriaceae</taxon>
        <taxon>Halobacterium</taxon>
    </lineage>
</organism>
<keyword evidence="2" id="KW-1185">Reference proteome</keyword>
<protein>
    <recommendedName>
        <fullName evidence="3">DUF2071 domain-containing protein</fullName>
    </recommendedName>
</protein>